<keyword evidence="19" id="KW-1185">Reference proteome</keyword>
<keyword evidence="5" id="KW-0547">Nucleotide-binding</keyword>
<dbReference type="InterPro" id="IPR035965">
    <property type="entry name" value="PAS-like_dom_sf"/>
</dbReference>
<feature type="transmembrane region" description="Helical" evidence="13">
    <location>
        <begin position="123"/>
        <end position="141"/>
    </location>
</feature>
<dbReference type="FunFam" id="3.30.565.10:FF:000010">
    <property type="entry name" value="Sensor histidine kinase RcsC"/>
    <property type="match status" value="1"/>
</dbReference>
<dbReference type="PANTHER" id="PTHR45339:SF1">
    <property type="entry name" value="HYBRID SIGNAL TRANSDUCTION HISTIDINE KINASE J"/>
    <property type="match status" value="1"/>
</dbReference>
<dbReference type="SMART" id="SM00091">
    <property type="entry name" value="PAS"/>
    <property type="match status" value="1"/>
</dbReference>
<dbReference type="EC" id="2.7.13.3" evidence="2"/>
<evidence type="ECO:0000259" key="14">
    <source>
        <dbReference type="PROSITE" id="PS50109"/>
    </source>
</evidence>
<dbReference type="CDD" id="cd00130">
    <property type="entry name" value="PAS"/>
    <property type="match status" value="1"/>
</dbReference>
<dbReference type="EMBL" id="QLMG01000035">
    <property type="protein sequence ID" value="RAK13395.1"/>
    <property type="molecule type" value="Genomic_DNA"/>
</dbReference>
<keyword evidence="13" id="KW-0472">Membrane</keyword>
<feature type="domain" description="Response regulatory" evidence="15">
    <location>
        <begin position="620"/>
        <end position="735"/>
    </location>
</feature>
<evidence type="ECO:0000256" key="5">
    <source>
        <dbReference type="ARBA" id="ARBA00022741"/>
    </source>
</evidence>
<dbReference type="CDD" id="cd17546">
    <property type="entry name" value="REC_hyHK_CKI1_RcsC-like"/>
    <property type="match status" value="1"/>
</dbReference>
<keyword evidence="13" id="KW-1133">Transmembrane helix</keyword>
<evidence type="ECO:0000313" key="19">
    <source>
        <dbReference type="Proteomes" id="UP000249165"/>
    </source>
</evidence>
<dbReference type="InterPro" id="IPR000014">
    <property type="entry name" value="PAS"/>
</dbReference>
<dbReference type="Proteomes" id="UP000249165">
    <property type="component" value="Unassembled WGS sequence"/>
</dbReference>
<dbReference type="SUPFAM" id="SSF55874">
    <property type="entry name" value="ATPase domain of HSP90 chaperone/DNA topoisomerase II/histidine kinase"/>
    <property type="match status" value="1"/>
</dbReference>
<dbReference type="SUPFAM" id="SSF55785">
    <property type="entry name" value="PYP-like sensor domain (PAS domain)"/>
    <property type="match status" value="1"/>
</dbReference>
<dbReference type="PROSITE" id="PS50112">
    <property type="entry name" value="PAS"/>
    <property type="match status" value="1"/>
</dbReference>
<dbReference type="FunFam" id="1.10.287.130:FF:000002">
    <property type="entry name" value="Two-component osmosensing histidine kinase"/>
    <property type="match status" value="1"/>
</dbReference>
<feature type="modified residue" description="4-aspartylphosphate" evidence="11">
    <location>
        <position position="669"/>
    </location>
</feature>
<dbReference type="SMART" id="SM00086">
    <property type="entry name" value="PAC"/>
    <property type="match status" value="1"/>
</dbReference>
<feature type="domain" description="PAS" evidence="16">
    <location>
        <begin position="232"/>
        <end position="280"/>
    </location>
</feature>
<dbReference type="CDD" id="cd00082">
    <property type="entry name" value="HisKA"/>
    <property type="match status" value="1"/>
</dbReference>
<evidence type="ECO:0000256" key="11">
    <source>
        <dbReference type="PROSITE-ProRule" id="PRU00169"/>
    </source>
</evidence>
<dbReference type="InterPro" id="IPR003661">
    <property type="entry name" value="HisK_dim/P_dom"/>
</dbReference>
<dbReference type="AlphaFoldDB" id="A0A327Y107"/>
<dbReference type="GO" id="GO:0005524">
    <property type="term" value="F:ATP binding"/>
    <property type="evidence" value="ECO:0007669"/>
    <property type="project" value="UniProtKB-KW"/>
</dbReference>
<dbReference type="GO" id="GO:0000155">
    <property type="term" value="F:phosphorelay sensor kinase activity"/>
    <property type="evidence" value="ECO:0007669"/>
    <property type="project" value="InterPro"/>
</dbReference>
<comment type="caution">
    <text evidence="18">The sequence shown here is derived from an EMBL/GenBank/DDBJ whole genome shotgun (WGS) entry which is preliminary data.</text>
</comment>
<reference evidence="18 19" key="1">
    <citation type="submission" date="2018-06" db="EMBL/GenBank/DDBJ databases">
        <title>Genomic Encyclopedia of Archaeal and Bacterial Type Strains, Phase II (KMG-II): from individual species to whole genera.</title>
        <authorList>
            <person name="Goeker M."/>
        </authorList>
    </citation>
    <scope>NUCLEOTIDE SEQUENCE [LARGE SCALE GENOMIC DNA]</scope>
    <source>
        <strain evidence="18 19">DSM 22011</strain>
    </source>
</reference>
<evidence type="ECO:0000259" key="16">
    <source>
        <dbReference type="PROSITE" id="PS50112"/>
    </source>
</evidence>
<dbReference type="RefSeq" id="WP_111550868.1">
    <property type="nucleotide sequence ID" value="NZ_LIQE01000033.1"/>
</dbReference>
<dbReference type="Pfam" id="PF00512">
    <property type="entry name" value="HisKA"/>
    <property type="match status" value="1"/>
</dbReference>
<feature type="transmembrane region" description="Helical" evidence="13">
    <location>
        <begin position="153"/>
        <end position="170"/>
    </location>
</feature>
<dbReference type="Gene3D" id="3.30.565.10">
    <property type="entry name" value="Histidine kinase-like ATPase, C-terminal domain"/>
    <property type="match status" value="1"/>
</dbReference>
<evidence type="ECO:0000256" key="1">
    <source>
        <dbReference type="ARBA" id="ARBA00000085"/>
    </source>
</evidence>
<dbReference type="CDD" id="cd16922">
    <property type="entry name" value="HATPase_EvgS-ArcB-TorS-like"/>
    <property type="match status" value="1"/>
</dbReference>
<accession>A0A327Y107</accession>
<dbReference type="InterPro" id="IPR003594">
    <property type="entry name" value="HATPase_dom"/>
</dbReference>
<feature type="domain" description="PAC" evidence="17">
    <location>
        <begin position="306"/>
        <end position="358"/>
    </location>
</feature>
<evidence type="ECO:0000259" key="15">
    <source>
        <dbReference type="PROSITE" id="PS50110"/>
    </source>
</evidence>
<organism evidence="18 19">
    <name type="scientific">Salipiger aestuarii</name>
    <dbReference type="NCBI Taxonomy" id="568098"/>
    <lineage>
        <taxon>Bacteria</taxon>
        <taxon>Pseudomonadati</taxon>
        <taxon>Pseudomonadota</taxon>
        <taxon>Alphaproteobacteria</taxon>
        <taxon>Rhodobacterales</taxon>
        <taxon>Roseobacteraceae</taxon>
        <taxon>Salipiger</taxon>
    </lineage>
</organism>
<dbReference type="InterPro" id="IPR005467">
    <property type="entry name" value="His_kinase_dom"/>
</dbReference>
<keyword evidence="6" id="KW-0418">Kinase</keyword>
<dbReference type="Gene3D" id="1.10.287.130">
    <property type="match status" value="1"/>
</dbReference>
<dbReference type="SUPFAM" id="SSF52172">
    <property type="entry name" value="CheY-like"/>
    <property type="match status" value="1"/>
</dbReference>
<evidence type="ECO:0000313" key="18">
    <source>
        <dbReference type="EMBL" id="RAK13395.1"/>
    </source>
</evidence>
<keyword evidence="8" id="KW-0902">Two-component regulatory system</keyword>
<protein>
    <recommendedName>
        <fullName evidence="10">Sensory/regulatory protein RpfC</fullName>
        <ecNumber evidence="2">2.7.13.3</ecNumber>
    </recommendedName>
</protein>
<evidence type="ECO:0000256" key="2">
    <source>
        <dbReference type="ARBA" id="ARBA00012438"/>
    </source>
</evidence>
<evidence type="ECO:0000256" key="9">
    <source>
        <dbReference type="ARBA" id="ARBA00064003"/>
    </source>
</evidence>
<evidence type="ECO:0000256" key="13">
    <source>
        <dbReference type="SAM" id="Phobius"/>
    </source>
</evidence>
<dbReference type="NCBIfam" id="TIGR00229">
    <property type="entry name" value="sensory_box"/>
    <property type="match status" value="1"/>
</dbReference>
<dbReference type="SMART" id="SM00388">
    <property type="entry name" value="HisKA"/>
    <property type="match status" value="1"/>
</dbReference>
<keyword evidence="4" id="KW-0808">Transferase</keyword>
<evidence type="ECO:0000256" key="8">
    <source>
        <dbReference type="ARBA" id="ARBA00023012"/>
    </source>
</evidence>
<dbReference type="PROSITE" id="PS50113">
    <property type="entry name" value="PAC"/>
    <property type="match status" value="1"/>
</dbReference>
<dbReference type="OrthoDB" id="9801651at2"/>
<dbReference type="InterPro" id="IPR036890">
    <property type="entry name" value="HATPase_C_sf"/>
</dbReference>
<dbReference type="PROSITE" id="PS50110">
    <property type="entry name" value="RESPONSE_REGULATORY"/>
    <property type="match status" value="1"/>
</dbReference>
<dbReference type="Gene3D" id="3.40.50.2300">
    <property type="match status" value="1"/>
</dbReference>
<comment type="subunit">
    <text evidence="9">At low DSF concentrations, interacts with RpfF.</text>
</comment>
<gene>
    <name evidence="18" type="ORF">ATI53_103545</name>
</gene>
<evidence type="ECO:0000256" key="3">
    <source>
        <dbReference type="ARBA" id="ARBA00022553"/>
    </source>
</evidence>
<keyword evidence="7" id="KW-0067">ATP-binding</keyword>
<dbReference type="InterPro" id="IPR001789">
    <property type="entry name" value="Sig_transdc_resp-reg_receiver"/>
</dbReference>
<evidence type="ECO:0000256" key="6">
    <source>
        <dbReference type="ARBA" id="ARBA00022777"/>
    </source>
</evidence>
<dbReference type="Pfam" id="PF02518">
    <property type="entry name" value="HATPase_c"/>
    <property type="match status" value="1"/>
</dbReference>
<dbReference type="InterPro" id="IPR011006">
    <property type="entry name" value="CheY-like_superfamily"/>
</dbReference>
<sequence>MSETRAENQSLATFESKNSPEGLLRRYARGRVRYFAARQIATIGGSLALGILVAPIYGVIVVLLAVVGEGVDCMVLYRIPALLDRGVPLHRLMRLTTLTAGLQALTIAATVVIAQATAVGGEASLFSFAFLAAAVLNAGVVRRYNKAAANLRIWIYTATAIVGFAAELLREESVEGLLYNAFGLSMLAFNSYAFLRHTNGLERRRVADERQLLLGQVELAQSNAELVRSRDEVRQLALIARHANDAILLLDPQMRILWVNDGLSRMKGFTFDQVVGRSPVEVFTDSDSDCAQVEVVMARAFAGEAVRTEYPNYTKDGRKIWIEAAFSPVMDEDGQLAEMIVTERDITEAKQRAGELADAKERAEAGARAKAAFLATMSHEIRTPMNGVIGMTDILTDSPLTEDQEGCVMTIRNSAEALLKIINDILEYSKLEADKVAILEEPFSLRTCLREASDILRPQAREKGLYLDICHEAPLPDLVLGDSGRLRQILINLLGNAVKFTETGGVTLTTRARTRGGITDLSVRVQDTGIGVPADRAHEIFDQFEQADTDTTRRHGGTGLGLSISRQIAERMGGGLSLCTVQDRGACFELSLKLAVTEAQASPTAVAKSVAESGTLAPLRLLLAEDNRTNRLLVKRFLADFPMDIIEAVNGGEAVEQVVRNAPDVILMDMSMPVLDGIAATRSIRALDGAQPWIIALTANAFASDRAACMDAGMDDFLCKPLRKSALLAALARAQSDPAQQAVEENPLGPQSFDSVSGSSTPAHEATLWTSPHESGTTSGRSIRLSAR</sequence>
<comment type="catalytic activity">
    <reaction evidence="1">
        <text>ATP + protein L-histidine = ADP + protein N-phospho-L-histidine.</text>
        <dbReference type="EC" id="2.7.13.3"/>
    </reaction>
</comment>
<dbReference type="PANTHER" id="PTHR45339">
    <property type="entry name" value="HYBRID SIGNAL TRANSDUCTION HISTIDINE KINASE J"/>
    <property type="match status" value="1"/>
</dbReference>
<evidence type="ECO:0000256" key="10">
    <source>
        <dbReference type="ARBA" id="ARBA00068150"/>
    </source>
</evidence>
<feature type="domain" description="Histidine kinase" evidence="14">
    <location>
        <begin position="376"/>
        <end position="596"/>
    </location>
</feature>
<dbReference type="InterPro" id="IPR004358">
    <property type="entry name" value="Sig_transdc_His_kin-like_C"/>
</dbReference>
<evidence type="ECO:0000256" key="4">
    <source>
        <dbReference type="ARBA" id="ARBA00022679"/>
    </source>
</evidence>
<feature type="compositionally biased region" description="Polar residues" evidence="12">
    <location>
        <begin position="752"/>
        <end position="781"/>
    </location>
</feature>
<dbReference type="PROSITE" id="PS50109">
    <property type="entry name" value="HIS_KIN"/>
    <property type="match status" value="1"/>
</dbReference>
<evidence type="ECO:0000256" key="12">
    <source>
        <dbReference type="SAM" id="MobiDB-lite"/>
    </source>
</evidence>
<dbReference type="SUPFAM" id="SSF47384">
    <property type="entry name" value="Homodimeric domain of signal transducing histidine kinase"/>
    <property type="match status" value="1"/>
</dbReference>
<name>A0A327Y107_9RHOB</name>
<evidence type="ECO:0000256" key="7">
    <source>
        <dbReference type="ARBA" id="ARBA00022840"/>
    </source>
</evidence>
<dbReference type="InterPro" id="IPR000700">
    <property type="entry name" value="PAS-assoc_C"/>
</dbReference>
<dbReference type="SMART" id="SM00387">
    <property type="entry name" value="HATPase_c"/>
    <property type="match status" value="1"/>
</dbReference>
<feature type="transmembrane region" description="Helical" evidence="13">
    <location>
        <begin position="95"/>
        <end position="117"/>
    </location>
</feature>
<dbReference type="SMART" id="SM00448">
    <property type="entry name" value="REC"/>
    <property type="match status" value="1"/>
</dbReference>
<dbReference type="Gene3D" id="3.30.450.20">
    <property type="entry name" value="PAS domain"/>
    <property type="match status" value="1"/>
</dbReference>
<dbReference type="InterPro" id="IPR036097">
    <property type="entry name" value="HisK_dim/P_sf"/>
</dbReference>
<feature type="region of interest" description="Disordered" evidence="12">
    <location>
        <begin position="738"/>
        <end position="788"/>
    </location>
</feature>
<keyword evidence="3 11" id="KW-0597">Phosphoprotein</keyword>
<evidence type="ECO:0000259" key="17">
    <source>
        <dbReference type="PROSITE" id="PS50113"/>
    </source>
</evidence>
<keyword evidence="13" id="KW-0812">Transmembrane</keyword>
<dbReference type="PRINTS" id="PR00344">
    <property type="entry name" value="BCTRLSENSOR"/>
</dbReference>
<dbReference type="Pfam" id="PF13426">
    <property type="entry name" value="PAS_9"/>
    <property type="match status" value="1"/>
</dbReference>
<dbReference type="Pfam" id="PF00072">
    <property type="entry name" value="Response_reg"/>
    <property type="match status" value="1"/>
</dbReference>
<dbReference type="InterPro" id="IPR001610">
    <property type="entry name" value="PAC"/>
</dbReference>
<feature type="transmembrane region" description="Helical" evidence="13">
    <location>
        <begin position="35"/>
        <end position="54"/>
    </location>
</feature>
<proteinExistence type="predicted"/>
<feature type="transmembrane region" description="Helical" evidence="13">
    <location>
        <begin position="176"/>
        <end position="195"/>
    </location>
</feature>